<keyword evidence="2" id="KW-1185">Reference proteome</keyword>
<reference evidence="3" key="3">
    <citation type="journal article" date="2005" name="Arch. Biochem. Biophys.">
        <title>Structure and functions of the GNAT superfamily of acetyltransferases.</title>
        <authorList>
            <person name="Vetting M.W."/>
            <person name="S de Carvalho L.P."/>
            <person name="Yu M."/>
            <person name="Hegde S.S."/>
            <person name="Magnet S."/>
            <person name="Roderick S.L."/>
            <person name="Blanchard J.S."/>
        </authorList>
    </citation>
    <scope>NUCLEOTIDE SEQUENCE</scope>
</reference>
<dbReference type="EC" id="2.3.1.-" evidence="3"/>
<organism evidence="2 3">
    <name type="scientific">Derxia gummosa DSM 723</name>
    <dbReference type="NCBI Taxonomy" id="1121388"/>
    <lineage>
        <taxon>Bacteria</taxon>
        <taxon>Pseudomonadati</taxon>
        <taxon>Pseudomonadota</taxon>
        <taxon>Betaproteobacteria</taxon>
        <taxon>Burkholderiales</taxon>
        <taxon>Alcaligenaceae</taxon>
        <taxon>Derxia</taxon>
    </lineage>
</organism>
<dbReference type="OrthoDB" id="9813275at2"/>
<dbReference type="SUPFAM" id="SSF55729">
    <property type="entry name" value="Acyl-CoA N-acyltransferases (Nat)"/>
    <property type="match status" value="1"/>
</dbReference>
<accession>A0A8B6X7U2</accession>
<dbReference type="Proteomes" id="UP000675920">
    <property type="component" value="Unplaced"/>
</dbReference>
<reference evidence="3" key="5">
    <citation type="journal article" date="2016" name="Int. J. Mol. Sci.">
        <title>Structure and Functional Diversity of GCN5-Related N-Acetyltransferases (GNAT).</title>
        <authorList>
            <person name="Salah Ud-Din A.I."/>
            <person name="Tikhomirova A."/>
            <person name="Roujeinikova A."/>
        </authorList>
    </citation>
    <scope>NUCLEOTIDE SEQUENCE</scope>
</reference>
<dbReference type="EC" id="2.3.-.-" evidence="3"/>
<reference evidence="3" key="4">
    <citation type="journal article" date="2016" name="Biochemistry">
        <title>Bacterial GCN5-Related N-Acetyltransferases: From Resistance to Regulation.</title>
        <authorList>
            <person name="Favrot L."/>
            <person name="Blanchard J.S."/>
            <person name="Vergnolle O."/>
        </authorList>
    </citation>
    <scope>NUCLEOTIDE SEQUENCE</scope>
</reference>
<dbReference type="InterPro" id="IPR016181">
    <property type="entry name" value="Acyl_CoA_acyltransferase"/>
</dbReference>
<protein>
    <submittedName>
        <fullName evidence="3">GNAT family N-acetyltransferase</fullName>
        <ecNumber evidence="3">2.3.-.-</ecNumber>
        <ecNumber evidence="3">2.3.1.-</ecNumber>
    </submittedName>
</protein>
<dbReference type="InterPro" id="IPR031165">
    <property type="entry name" value="GNAT_YJDJ"/>
</dbReference>
<sequence length="100" mass="10513">MNAASPTDVQVVHNPGASRFEATVEGQLCVADYYLDGQRMVMNHTGVPRALEGRGIAARLVAAAFAHAAREGLTIVPQCSYVAVWARRHPEQAAGVVAGG</sequence>
<dbReference type="RefSeq" id="WP_028312988.1">
    <property type="nucleotide sequence ID" value="NZ_KI519499.1"/>
</dbReference>
<evidence type="ECO:0000259" key="1">
    <source>
        <dbReference type="PROSITE" id="PS51729"/>
    </source>
</evidence>
<dbReference type="PANTHER" id="PTHR31435">
    <property type="entry name" value="PROTEIN NATD1"/>
    <property type="match status" value="1"/>
</dbReference>
<dbReference type="PANTHER" id="PTHR31435:SF9">
    <property type="entry name" value="PROTEIN NATD1"/>
    <property type="match status" value="1"/>
</dbReference>
<proteinExistence type="predicted"/>
<evidence type="ECO:0000313" key="2">
    <source>
        <dbReference type="Proteomes" id="UP000675920"/>
    </source>
</evidence>
<evidence type="ECO:0000313" key="3">
    <source>
        <dbReference type="RefSeq" id="WP_028312988.1"/>
    </source>
</evidence>
<dbReference type="AlphaFoldDB" id="A0A8B6X7U2"/>
<dbReference type="Gene3D" id="3.40.630.30">
    <property type="match status" value="1"/>
</dbReference>
<reference evidence="3" key="2">
    <citation type="journal article" date="2000" name="Annu. Rev. Biophys. Biomol. Struct.">
        <title>GCN5-related N-acetyltransferases: a structural overview.</title>
        <authorList>
            <person name="Dyda F."/>
            <person name="Klein D.C."/>
            <person name="Hickman A.B."/>
        </authorList>
    </citation>
    <scope>NUCLEOTIDE SEQUENCE</scope>
</reference>
<name>A0A8B6X7U2_9BURK</name>
<feature type="domain" description="N-acetyltransferase" evidence="1">
    <location>
        <begin position="12"/>
        <end position="97"/>
    </location>
</feature>
<dbReference type="InterPro" id="IPR045057">
    <property type="entry name" value="Gcn5-rel_NAT"/>
</dbReference>
<dbReference type="PROSITE" id="PS51729">
    <property type="entry name" value="GNAT_YJDJ"/>
    <property type="match status" value="1"/>
</dbReference>
<reference evidence="3" key="1">
    <citation type="journal article" date="1997" name="Trends Biochem. Sci.">
        <title>GCN5-related histone N-acetyltransferases belong to a diverse superfamily that includes the yeast SPT10 protein.</title>
        <authorList>
            <person name="Neuwald A.F."/>
            <person name="Landsman D."/>
        </authorList>
    </citation>
    <scope>NUCLEOTIDE SEQUENCE</scope>
</reference>
<dbReference type="Pfam" id="PF14542">
    <property type="entry name" value="Acetyltransf_CG"/>
    <property type="match status" value="1"/>
</dbReference>
<reference evidence="3" key="6">
    <citation type="submission" date="2025-08" db="UniProtKB">
        <authorList>
            <consortium name="RefSeq"/>
        </authorList>
    </citation>
    <scope>IDENTIFICATION</scope>
</reference>